<evidence type="ECO:0000313" key="2">
    <source>
        <dbReference type="EMBL" id="GEU67687.1"/>
    </source>
</evidence>
<protein>
    <submittedName>
        <fullName evidence="2">Uncharacterized protein</fullName>
    </submittedName>
</protein>
<comment type="caution">
    <text evidence="2">The sequence shown here is derived from an EMBL/GenBank/DDBJ whole genome shotgun (WGS) entry which is preliminary data.</text>
</comment>
<organism evidence="2">
    <name type="scientific">Tanacetum cinerariifolium</name>
    <name type="common">Dalmatian daisy</name>
    <name type="synonym">Chrysanthemum cinerariifolium</name>
    <dbReference type="NCBI Taxonomy" id="118510"/>
    <lineage>
        <taxon>Eukaryota</taxon>
        <taxon>Viridiplantae</taxon>
        <taxon>Streptophyta</taxon>
        <taxon>Embryophyta</taxon>
        <taxon>Tracheophyta</taxon>
        <taxon>Spermatophyta</taxon>
        <taxon>Magnoliopsida</taxon>
        <taxon>eudicotyledons</taxon>
        <taxon>Gunneridae</taxon>
        <taxon>Pentapetalae</taxon>
        <taxon>asterids</taxon>
        <taxon>campanulids</taxon>
        <taxon>Asterales</taxon>
        <taxon>Asteraceae</taxon>
        <taxon>Asteroideae</taxon>
        <taxon>Anthemideae</taxon>
        <taxon>Anthemidinae</taxon>
        <taxon>Tanacetum</taxon>
    </lineage>
</organism>
<proteinExistence type="predicted"/>
<evidence type="ECO:0000256" key="1">
    <source>
        <dbReference type="SAM" id="MobiDB-lite"/>
    </source>
</evidence>
<dbReference type="EMBL" id="BKCJ010005613">
    <property type="protein sequence ID" value="GEU67687.1"/>
    <property type="molecule type" value="Genomic_DNA"/>
</dbReference>
<feature type="non-terminal residue" evidence="2">
    <location>
        <position position="1"/>
    </location>
</feature>
<feature type="region of interest" description="Disordered" evidence="1">
    <location>
        <begin position="1"/>
        <end position="35"/>
    </location>
</feature>
<feature type="compositionally biased region" description="Basic residues" evidence="1">
    <location>
        <begin position="1"/>
        <end position="15"/>
    </location>
</feature>
<accession>A0A6L2M3D5</accession>
<reference evidence="2" key="1">
    <citation type="journal article" date="2019" name="Sci. Rep.">
        <title>Draft genome of Tanacetum cinerariifolium, the natural source of mosquito coil.</title>
        <authorList>
            <person name="Yamashiro T."/>
            <person name="Shiraishi A."/>
            <person name="Satake H."/>
            <person name="Nakayama K."/>
        </authorList>
    </citation>
    <scope>NUCLEOTIDE SEQUENCE</scope>
</reference>
<gene>
    <name evidence="2" type="ORF">Tci_039665</name>
</gene>
<name>A0A6L2M3D5_TANCI</name>
<sequence length="86" mass="9311">CVKPQKTQKPRRAKKGRDTEIPQSSGPPKKVGNEAIYIGKDDRVVRVATTATSLEAKQESGVIVVMVSCVKMVATLKSTSVDVRID</sequence>
<dbReference type="AlphaFoldDB" id="A0A6L2M3D5"/>